<dbReference type="Proteomes" id="UP001178888">
    <property type="component" value="Unassembled WGS sequence"/>
</dbReference>
<dbReference type="EMBL" id="SMYO01000015">
    <property type="protein sequence ID" value="TDK58272.1"/>
    <property type="molecule type" value="Genomic_DNA"/>
</dbReference>
<comment type="caution">
    <text evidence="2">The sequence shown here is derived from an EMBL/GenBank/DDBJ whole genome shotgun (WGS) entry which is preliminary data.</text>
</comment>
<name>A0A4R5VLT7_9BACI</name>
<sequence>MNKKSKVVSLKKYKKMKRKRKNPELLVVIPVFLTIAFALFVSHFVRLNDNLEIHTFTDTHAYLRK</sequence>
<accession>A0A4R5VLT7</accession>
<keyword evidence="4" id="KW-1185">Reference proteome</keyword>
<dbReference type="AlphaFoldDB" id="A0A4R5VLT7"/>
<reference evidence="1" key="2">
    <citation type="submission" date="2023-08" db="EMBL/GenBank/DDBJ databases">
        <title>Nitrogen cycling bacteria in agricultural field soils.</title>
        <authorList>
            <person name="Jang J."/>
        </authorList>
    </citation>
    <scope>NUCLEOTIDE SEQUENCE</scope>
    <source>
        <strain evidence="1">PS3-36</strain>
    </source>
</reference>
<evidence type="ECO:0000313" key="3">
    <source>
        <dbReference type="Proteomes" id="UP000295132"/>
    </source>
</evidence>
<evidence type="ECO:0000313" key="2">
    <source>
        <dbReference type="EMBL" id="TDK58272.1"/>
    </source>
</evidence>
<organism evidence="2 3">
    <name type="scientific">Bacillus salipaludis</name>
    <dbReference type="NCBI Taxonomy" id="2547811"/>
    <lineage>
        <taxon>Bacteria</taxon>
        <taxon>Bacillati</taxon>
        <taxon>Bacillota</taxon>
        <taxon>Bacilli</taxon>
        <taxon>Bacillales</taxon>
        <taxon>Bacillaceae</taxon>
        <taxon>Bacillus</taxon>
    </lineage>
</organism>
<dbReference type="Proteomes" id="UP000295132">
    <property type="component" value="Unassembled WGS sequence"/>
</dbReference>
<evidence type="ECO:0000313" key="4">
    <source>
        <dbReference type="Proteomes" id="UP001178888"/>
    </source>
</evidence>
<proteinExistence type="predicted"/>
<evidence type="ECO:0000313" key="1">
    <source>
        <dbReference type="EMBL" id="MDQ6599037.1"/>
    </source>
</evidence>
<gene>
    <name evidence="2" type="ORF">E2K98_23895</name>
    <name evidence="1" type="ORF">RCG21_22265</name>
</gene>
<dbReference type="RefSeq" id="WP_133338640.1">
    <property type="nucleotide sequence ID" value="NZ_JAVGVR010000001.1"/>
</dbReference>
<protein>
    <submittedName>
        <fullName evidence="2">Uncharacterized protein</fullName>
    </submittedName>
</protein>
<reference evidence="2 3" key="1">
    <citation type="submission" date="2019-03" db="EMBL/GenBank/DDBJ databases">
        <title>Bacillus niacini sp. nov. a Nicotinate-Metabolizing Mesophile Isolated from Soil.</title>
        <authorList>
            <person name="Zhang G."/>
        </authorList>
    </citation>
    <scope>NUCLEOTIDE SEQUENCE [LARGE SCALE GENOMIC DNA]</scope>
    <source>
        <strain evidence="2 3">WN066</strain>
    </source>
</reference>
<dbReference type="EMBL" id="JAVGVR010000001">
    <property type="protein sequence ID" value="MDQ6599037.1"/>
    <property type="molecule type" value="Genomic_DNA"/>
</dbReference>